<dbReference type="EnsemblPlants" id="TuG1812G0700002089.01.T01">
    <property type="protein sequence ID" value="TuG1812G0700002089.01.T01.cds461855"/>
    <property type="gene ID" value="TuG1812G0700002089.01"/>
</dbReference>
<dbReference type="PANTHER" id="PTHR32166">
    <property type="entry name" value="OSJNBA0013A04.12 PROTEIN"/>
    <property type="match status" value="1"/>
</dbReference>
<evidence type="ECO:0000313" key="2">
    <source>
        <dbReference type="EnsemblPlants" id="TuG1812G0700002089.01.T01.cds461855"/>
    </source>
</evidence>
<accession>A0A8R7V3T3</accession>
<reference evidence="2" key="2">
    <citation type="submission" date="2018-03" db="EMBL/GenBank/DDBJ databases">
        <title>The Triticum urartu genome reveals the dynamic nature of wheat genome evolution.</title>
        <authorList>
            <person name="Ling H."/>
            <person name="Ma B."/>
            <person name="Shi X."/>
            <person name="Liu H."/>
            <person name="Dong L."/>
            <person name="Sun H."/>
            <person name="Cao Y."/>
            <person name="Gao Q."/>
            <person name="Zheng S."/>
            <person name="Li Y."/>
            <person name="Yu Y."/>
            <person name="Du H."/>
            <person name="Qi M."/>
            <person name="Li Y."/>
            <person name="Yu H."/>
            <person name="Cui Y."/>
            <person name="Wang N."/>
            <person name="Chen C."/>
            <person name="Wu H."/>
            <person name="Zhao Y."/>
            <person name="Zhang J."/>
            <person name="Li Y."/>
            <person name="Zhou W."/>
            <person name="Zhang B."/>
            <person name="Hu W."/>
            <person name="Eijk M."/>
            <person name="Tang J."/>
            <person name="Witsenboer H."/>
            <person name="Zhao S."/>
            <person name="Li Z."/>
            <person name="Zhang A."/>
            <person name="Wang D."/>
            <person name="Liang C."/>
        </authorList>
    </citation>
    <scope>NUCLEOTIDE SEQUENCE [LARGE SCALE GENOMIC DNA]</scope>
    <source>
        <strain evidence="2">cv. G1812</strain>
    </source>
</reference>
<dbReference type="Gramene" id="TuG1812G0700002089.01.T01">
    <property type="protein sequence ID" value="TuG1812G0700002089.01.T01.cds461855"/>
    <property type="gene ID" value="TuG1812G0700002089.01"/>
</dbReference>
<feature type="domain" description="DUF659" evidence="1">
    <location>
        <begin position="3"/>
        <end position="60"/>
    </location>
</feature>
<evidence type="ECO:0000259" key="1">
    <source>
        <dbReference type="Pfam" id="PF04937"/>
    </source>
</evidence>
<reference evidence="3" key="1">
    <citation type="journal article" date="2013" name="Nature">
        <title>Draft genome of the wheat A-genome progenitor Triticum urartu.</title>
        <authorList>
            <person name="Ling H.Q."/>
            <person name="Zhao S."/>
            <person name="Liu D."/>
            <person name="Wang J."/>
            <person name="Sun H."/>
            <person name="Zhang C."/>
            <person name="Fan H."/>
            <person name="Li D."/>
            <person name="Dong L."/>
            <person name="Tao Y."/>
            <person name="Gao C."/>
            <person name="Wu H."/>
            <person name="Li Y."/>
            <person name="Cui Y."/>
            <person name="Guo X."/>
            <person name="Zheng S."/>
            <person name="Wang B."/>
            <person name="Yu K."/>
            <person name="Liang Q."/>
            <person name="Yang W."/>
            <person name="Lou X."/>
            <person name="Chen J."/>
            <person name="Feng M."/>
            <person name="Jian J."/>
            <person name="Zhang X."/>
            <person name="Luo G."/>
            <person name="Jiang Y."/>
            <person name="Liu J."/>
            <person name="Wang Z."/>
            <person name="Sha Y."/>
            <person name="Zhang B."/>
            <person name="Wu H."/>
            <person name="Tang D."/>
            <person name="Shen Q."/>
            <person name="Xue P."/>
            <person name="Zou S."/>
            <person name="Wang X."/>
            <person name="Liu X."/>
            <person name="Wang F."/>
            <person name="Yang Y."/>
            <person name="An X."/>
            <person name="Dong Z."/>
            <person name="Zhang K."/>
            <person name="Zhang X."/>
            <person name="Luo M.C."/>
            <person name="Dvorak J."/>
            <person name="Tong Y."/>
            <person name="Wang J."/>
            <person name="Yang H."/>
            <person name="Li Z."/>
            <person name="Wang D."/>
            <person name="Zhang A."/>
            <person name="Wang J."/>
        </authorList>
    </citation>
    <scope>NUCLEOTIDE SEQUENCE</scope>
    <source>
        <strain evidence="3">cv. G1812</strain>
    </source>
</reference>
<sequence length="68" mass="7721">ELVVQVVSDNGSNYKAVGRLLMEKYPTMYWTPCVAHCLDLMLEDVGKIKEFSHCIAKAKRTTGFIYAH</sequence>
<dbReference type="AlphaFoldDB" id="A0A8R7V3T3"/>
<dbReference type="Proteomes" id="UP000015106">
    <property type="component" value="Chromosome 7"/>
</dbReference>
<dbReference type="InterPro" id="IPR007021">
    <property type="entry name" value="DUF659"/>
</dbReference>
<evidence type="ECO:0000313" key="3">
    <source>
        <dbReference type="Proteomes" id="UP000015106"/>
    </source>
</evidence>
<dbReference type="SUPFAM" id="SSF53098">
    <property type="entry name" value="Ribonuclease H-like"/>
    <property type="match status" value="1"/>
</dbReference>
<organism evidence="2 3">
    <name type="scientific">Triticum urartu</name>
    <name type="common">Red wild einkorn</name>
    <name type="synonym">Crithodium urartu</name>
    <dbReference type="NCBI Taxonomy" id="4572"/>
    <lineage>
        <taxon>Eukaryota</taxon>
        <taxon>Viridiplantae</taxon>
        <taxon>Streptophyta</taxon>
        <taxon>Embryophyta</taxon>
        <taxon>Tracheophyta</taxon>
        <taxon>Spermatophyta</taxon>
        <taxon>Magnoliopsida</taxon>
        <taxon>Liliopsida</taxon>
        <taxon>Poales</taxon>
        <taxon>Poaceae</taxon>
        <taxon>BOP clade</taxon>
        <taxon>Pooideae</taxon>
        <taxon>Triticodae</taxon>
        <taxon>Triticeae</taxon>
        <taxon>Triticinae</taxon>
        <taxon>Triticum</taxon>
    </lineage>
</organism>
<dbReference type="PANTHER" id="PTHR32166:SF74">
    <property type="entry name" value="OS05G0256350 PROTEIN"/>
    <property type="match status" value="1"/>
</dbReference>
<dbReference type="InterPro" id="IPR012337">
    <property type="entry name" value="RNaseH-like_sf"/>
</dbReference>
<protein>
    <recommendedName>
        <fullName evidence="1">DUF659 domain-containing protein</fullName>
    </recommendedName>
</protein>
<proteinExistence type="predicted"/>
<keyword evidence="3" id="KW-1185">Reference proteome</keyword>
<dbReference type="Pfam" id="PF04937">
    <property type="entry name" value="DUF659"/>
    <property type="match status" value="1"/>
</dbReference>
<name>A0A8R7V3T3_TRIUA</name>
<reference evidence="2" key="3">
    <citation type="submission" date="2022-06" db="UniProtKB">
        <authorList>
            <consortium name="EnsemblPlants"/>
        </authorList>
    </citation>
    <scope>IDENTIFICATION</scope>
</reference>